<protein>
    <submittedName>
        <fullName evidence="1">Uncharacterized protein</fullName>
    </submittedName>
</protein>
<evidence type="ECO:0000313" key="1">
    <source>
        <dbReference type="EMBL" id="KKN52990.1"/>
    </source>
</evidence>
<name>A0A0F9R8Y4_9ZZZZ</name>
<sequence>MKSEKKEIIDDINTVIEILNERSIEDVLC</sequence>
<comment type="caution">
    <text evidence="1">The sequence shown here is derived from an EMBL/GenBank/DDBJ whole genome shotgun (WGS) entry which is preliminary data.</text>
</comment>
<gene>
    <name evidence="1" type="ORF">LCGC14_0606790</name>
</gene>
<dbReference type="EMBL" id="LAZR01000994">
    <property type="protein sequence ID" value="KKN52990.1"/>
    <property type="molecule type" value="Genomic_DNA"/>
</dbReference>
<reference evidence="1" key="1">
    <citation type="journal article" date="2015" name="Nature">
        <title>Complex archaea that bridge the gap between prokaryotes and eukaryotes.</title>
        <authorList>
            <person name="Spang A."/>
            <person name="Saw J.H."/>
            <person name="Jorgensen S.L."/>
            <person name="Zaremba-Niedzwiedzka K."/>
            <person name="Martijn J."/>
            <person name="Lind A.E."/>
            <person name="van Eijk R."/>
            <person name="Schleper C."/>
            <person name="Guy L."/>
            <person name="Ettema T.J."/>
        </authorList>
    </citation>
    <scope>NUCLEOTIDE SEQUENCE</scope>
</reference>
<organism evidence="1">
    <name type="scientific">marine sediment metagenome</name>
    <dbReference type="NCBI Taxonomy" id="412755"/>
    <lineage>
        <taxon>unclassified sequences</taxon>
        <taxon>metagenomes</taxon>
        <taxon>ecological metagenomes</taxon>
    </lineage>
</organism>
<dbReference type="AlphaFoldDB" id="A0A0F9R8Y4"/>
<proteinExistence type="predicted"/>
<accession>A0A0F9R8Y4</accession>